<feature type="binding site" evidence="10">
    <location>
        <position position="245"/>
    </location>
    <ligand>
        <name>UDP-N-acetyl-alpha-D-glucosamine</name>
        <dbReference type="ChEBI" id="CHEBI:57705"/>
    </ligand>
</feature>
<evidence type="ECO:0000256" key="1">
    <source>
        <dbReference type="ARBA" id="ARBA00022475"/>
    </source>
</evidence>
<evidence type="ECO:0000256" key="6">
    <source>
        <dbReference type="ARBA" id="ARBA00022984"/>
    </source>
</evidence>
<keyword evidence="5 10" id="KW-0133">Cell shape</keyword>
<dbReference type="RefSeq" id="WP_105027280.1">
    <property type="nucleotide sequence ID" value="NZ_CP053084.1"/>
</dbReference>
<comment type="similarity">
    <text evidence="10">Belongs to the glycosyltransferase 28 family. MurG subfamily.</text>
</comment>
<dbReference type="Gene3D" id="3.40.50.2000">
    <property type="entry name" value="Glycogen Phosphorylase B"/>
    <property type="match status" value="2"/>
</dbReference>
<dbReference type="InterPro" id="IPR004276">
    <property type="entry name" value="GlycoTrans_28_N"/>
</dbReference>
<keyword evidence="1 10" id="KW-1003">Cell membrane</keyword>
<dbReference type="InterPro" id="IPR006009">
    <property type="entry name" value="GlcNAc_MurG"/>
</dbReference>
<gene>
    <name evidence="10 13" type="primary">murG</name>
    <name evidence="13" type="ORF">HKT17_12950</name>
</gene>
<dbReference type="Pfam" id="PF04101">
    <property type="entry name" value="Glyco_tran_28_C"/>
    <property type="match status" value="1"/>
</dbReference>
<proteinExistence type="inferred from homology"/>
<dbReference type="EMBL" id="CP053084">
    <property type="protein sequence ID" value="QJR30542.1"/>
    <property type="molecule type" value="Genomic_DNA"/>
</dbReference>
<evidence type="ECO:0000256" key="9">
    <source>
        <dbReference type="ARBA" id="ARBA00023316"/>
    </source>
</evidence>
<reference evidence="13 14" key="1">
    <citation type="submission" date="2020-05" db="EMBL/GenBank/DDBJ databases">
        <title>Compete genome of Limnobacter sp. SAORIC-580.</title>
        <authorList>
            <person name="Song J."/>
            <person name="Cho J.-C."/>
        </authorList>
    </citation>
    <scope>NUCLEOTIDE SEQUENCE [LARGE SCALE GENOMIC DNA]</scope>
    <source>
        <strain evidence="13 14">SAORIC-580</strain>
    </source>
</reference>
<keyword evidence="9 10" id="KW-0961">Cell wall biogenesis/degradation</keyword>
<dbReference type="GO" id="GO:0016757">
    <property type="term" value="F:glycosyltransferase activity"/>
    <property type="evidence" value="ECO:0007669"/>
    <property type="project" value="UniProtKB-KW"/>
</dbReference>
<dbReference type="PANTHER" id="PTHR21015">
    <property type="entry name" value="UDP-N-ACETYLGLUCOSAMINE--N-ACETYLMURAMYL-(PENTAPEPTIDE) PYROPHOSPHORYL-UNDECAPRENOL N-ACETYLGLUCOSAMINE TRANSFERASE 1"/>
    <property type="match status" value="1"/>
</dbReference>
<evidence type="ECO:0000256" key="5">
    <source>
        <dbReference type="ARBA" id="ARBA00022960"/>
    </source>
</evidence>
<keyword evidence="3 10" id="KW-0328">Glycosyltransferase</keyword>
<sequence length="357" mass="38493">MSKAQRLALIVAGGTGGHIFPGLSVASELKARGWQVQWAGNPQAMEGRLVPAHGVEMNTLVFSGFRGKGIVQQVFMPLKLLRAFWTSVQILRRTKPAVVLGMGGYVAFPLGMMASLLNIPLVVHEQNSVAGLTNKVLAKLADRNLVAFPYALPNSNWVGNPVREMIYSQPEPRARFLGRSGPLKLLVLGGSLGAQALNEVVPKALANLPTDCRPEVVHQAGEKNLPALRDNYEKAGVSAQQLAFIDDVAGAMAAADLVICRAGAMTVAEVAAIGVAALFVPFPHAVDDHQTHNAGFLVKENAAWLRQQHELDATWLANWLQQISRETCLEQAERARALAKPQATQEVANYIEQVAKV</sequence>
<feature type="binding site" evidence="10">
    <location>
        <position position="163"/>
    </location>
    <ligand>
        <name>UDP-N-acetyl-alpha-D-glucosamine</name>
        <dbReference type="ChEBI" id="CHEBI:57705"/>
    </ligand>
</feature>
<organism evidence="13 14">
    <name type="scientific">Limnobacter profundi</name>
    <dbReference type="NCBI Taxonomy" id="2732163"/>
    <lineage>
        <taxon>Bacteria</taxon>
        <taxon>Pseudomonadati</taxon>
        <taxon>Pseudomonadota</taxon>
        <taxon>Betaproteobacteria</taxon>
        <taxon>Burkholderiales</taxon>
        <taxon>Burkholderiaceae</taxon>
        <taxon>Limnobacter</taxon>
    </lineage>
</organism>
<dbReference type="HAMAP" id="MF_00033">
    <property type="entry name" value="MurG"/>
    <property type="match status" value="1"/>
</dbReference>
<accession>A0ABX6NAB3</accession>
<feature type="domain" description="Glycosyltransferase family 28 N-terminal" evidence="11">
    <location>
        <begin position="9"/>
        <end position="143"/>
    </location>
</feature>
<keyword evidence="7 10" id="KW-0472">Membrane</keyword>
<comment type="subcellular location">
    <subcellularLocation>
        <location evidence="10">Cell membrane</location>
        <topology evidence="10">Peripheral membrane protein</topology>
        <orientation evidence="10">Cytoplasmic side</orientation>
    </subcellularLocation>
</comment>
<dbReference type="NCBIfam" id="TIGR01133">
    <property type="entry name" value="murG"/>
    <property type="match status" value="1"/>
</dbReference>
<evidence type="ECO:0000256" key="4">
    <source>
        <dbReference type="ARBA" id="ARBA00022679"/>
    </source>
</evidence>
<evidence type="ECO:0000259" key="12">
    <source>
        <dbReference type="Pfam" id="PF04101"/>
    </source>
</evidence>
<feature type="binding site" evidence="10">
    <location>
        <begin position="15"/>
        <end position="17"/>
    </location>
    <ligand>
        <name>UDP-N-acetyl-alpha-D-glucosamine</name>
        <dbReference type="ChEBI" id="CHEBI:57705"/>
    </ligand>
</feature>
<comment type="pathway">
    <text evidence="10">Cell wall biogenesis; peptidoglycan biosynthesis.</text>
</comment>
<dbReference type="InterPro" id="IPR007235">
    <property type="entry name" value="Glyco_trans_28_C"/>
</dbReference>
<keyword evidence="6 10" id="KW-0573">Peptidoglycan synthesis</keyword>
<dbReference type="CDD" id="cd03785">
    <property type="entry name" value="GT28_MurG"/>
    <property type="match status" value="1"/>
</dbReference>
<keyword evidence="8 10" id="KW-0131">Cell cycle</keyword>
<dbReference type="SUPFAM" id="SSF53756">
    <property type="entry name" value="UDP-Glycosyltransferase/glycogen phosphorylase"/>
    <property type="match status" value="1"/>
</dbReference>
<keyword evidence="2 10" id="KW-0132">Cell division</keyword>
<evidence type="ECO:0000256" key="10">
    <source>
        <dbReference type="HAMAP-Rule" id="MF_00033"/>
    </source>
</evidence>
<keyword evidence="14" id="KW-1185">Reference proteome</keyword>
<comment type="function">
    <text evidence="10">Cell wall formation. Catalyzes the transfer of a GlcNAc subunit on undecaprenyl-pyrophosphoryl-MurNAc-pentapeptide (lipid intermediate I) to form undecaprenyl-pyrophosphoryl-MurNAc-(pentapeptide)GlcNAc (lipid intermediate II).</text>
</comment>
<comment type="caution">
    <text evidence="10">Lacks conserved residue(s) required for the propagation of feature annotation.</text>
</comment>
<evidence type="ECO:0000313" key="13">
    <source>
        <dbReference type="EMBL" id="QJR30542.1"/>
    </source>
</evidence>
<name>A0ABX6NAB3_9BURK</name>
<protein>
    <recommendedName>
        <fullName evidence="10">UDP-N-acetylglucosamine--N-acetylmuramyl-(pentapeptide) pyrophosphoryl-undecaprenol N-acetylglucosamine transferase</fullName>
        <ecNumber evidence="10">2.4.1.227</ecNumber>
    </recommendedName>
    <alternativeName>
        <fullName evidence="10">Undecaprenyl-PP-MurNAc-pentapeptide-UDPGlcNAc GlcNAc transferase</fullName>
    </alternativeName>
</protein>
<feature type="binding site" evidence="10">
    <location>
        <position position="127"/>
    </location>
    <ligand>
        <name>UDP-N-acetyl-alpha-D-glucosamine</name>
        <dbReference type="ChEBI" id="CHEBI:57705"/>
    </ligand>
</feature>
<feature type="domain" description="Glycosyl transferase family 28 C-terminal" evidence="12">
    <location>
        <begin position="185"/>
        <end position="343"/>
    </location>
</feature>
<keyword evidence="4 10" id="KW-0808">Transferase</keyword>
<dbReference type="Pfam" id="PF03033">
    <property type="entry name" value="Glyco_transf_28"/>
    <property type="match status" value="1"/>
</dbReference>
<dbReference type="Proteomes" id="UP000501130">
    <property type="component" value="Chromosome"/>
</dbReference>
<dbReference type="EC" id="2.4.1.227" evidence="10"/>
<evidence type="ECO:0000313" key="14">
    <source>
        <dbReference type="Proteomes" id="UP000501130"/>
    </source>
</evidence>
<evidence type="ECO:0000256" key="8">
    <source>
        <dbReference type="ARBA" id="ARBA00023306"/>
    </source>
</evidence>
<dbReference type="PANTHER" id="PTHR21015:SF22">
    <property type="entry name" value="GLYCOSYLTRANSFERASE"/>
    <property type="match status" value="1"/>
</dbReference>
<comment type="catalytic activity">
    <reaction evidence="10">
        <text>di-trans,octa-cis-undecaprenyl diphospho-N-acetyl-alpha-D-muramoyl-L-alanyl-D-glutamyl-meso-2,6-diaminopimeloyl-D-alanyl-D-alanine + UDP-N-acetyl-alpha-D-glucosamine = di-trans,octa-cis-undecaprenyl diphospho-[N-acetyl-alpha-D-glucosaminyl-(1-&gt;4)]-N-acetyl-alpha-D-muramoyl-L-alanyl-D-glutamyl-meso-2,6-diaminopimeloyl-D-alanyl-D-alanine + UDP + H(+)</text>
        <dbReference type="Rhea" id="RHEA:31227"/>
        <dbReference type="ChEBI" id="CHEBI:15378"/>
        <dbReference type="ChEBI" id="CHEBI:57705"/>
        <dbReference type="ChEBI" id="CHEBI:58223"/>
        <dbReference type="ChEBI" id="CHEBI:61387"/>
        <dbReference type="ChEBI" id="CHEBI:61388"/>
        <dbReference type="EC" id="2.4.1.227"/>
    </reaction>
</comment>
<feature type="binding site" evidence="10">
    <location>
        <position position="290"/>
    </location>
    <ligand>
        <name>UDP-N-acetyl-alpha-D-glucosamine</name>
        <dbReference type="ChEBI" id="CHEBI:57705"/>
    </ligand>
</feature>
<evidence type="ECO:0000256" key="2">
    <source>
        <dbReference type="ARBA" id="ARBA00022618"/>
    </source>
</evidence>
<evidence type="ECO:0000256" key="7">
    <source>
        <dbReference type="ARBA" id="ARBA00023136"/>
    </source>
</evidence>
<feature type="binding site" evidence="10">
    <location>
        <position position="191"/>
    </location>
    <ligand>
        <name>UDP-N-acetyl-alpha-D-glucosamine</name>
        <dbReference type="ChEBI" id="CHEBI:57705"/>
    </ligand>
</feature>
<evidence type="ECO:0000256" key="3">
    <source>
        <dbReference type="ARBA" id="ARBA00022676"/>
    </source>
</evidence>
<evidence type="ECO:0000259" key="11">
    <source>
        <dbReference type="Pfam" id="PF03033"/>
    </source>
</evidence>